<dbReference type="EMBL" id="PYMB01000036">
    <property type="protein sequence ID" value="PSW05045.1"/>
    <property type="molecule type" value="Genomic_DNA"/>
</dbReference>
<accession>A0A2T3MYL9</accession>
<sequence>MARLQGIAIPYFSKSENIGWIETIESGAIDLQQSGDVLAVYYHKEENLLARTSSGTLKLTEKPEGLYFEIELPDTTLANDLTELIQRGDLKGVSFNMTVLADRFDFTTEPPNRVIQHAVISEISIVPKPAYSATYVEVVQ</sequence>
<evidence type="ECO:0000256" key="1">
    <source>
        <dbReference type="ARBA" id="ARBA00022612"/>
    </source>
</evidence>
<evidence type="ECO:0000256" key="3">
    <source>
        <dbReference type="ARBA" id="ARBA00022801"/>
    </source>
</evidence>
<reference evidence="5 6" key="1">
    <citation type="submission" date="2018-03" db="EMBL/GenBank/DDBJ databases">
        <title>Whole genome sequencing of Histamine producing bacteria.</title>
        <authorList>
            <person name="Butler K."/>
        </authorList>
    </citation>
    <scope>NUCLEOTIDE SEQUENCE [LARGE SCALE GENOMIC DNA]</scope>
    <source>
        <strain evidence="5 6">DSM 19138</strain>
    </source>
</reference>
<dbReference type="InterPro" id="IPR006433">
    <property type="entry name" value="Prohead_protease"/>
</dbReference>
<dbReference type="GO" id="GO:0008233">
    <property type="term" value="F:peptidase activity"/>
    <property type="evidence" value="ECO:0007669"/>
    <property type="project" value="UniProtKB-KW"/>
</dbReference>
<dbReference type="AlphaFoldDB" id="A0A2T3MYL9"/>
<keyword evidence="2 5" id="KW-0645">Protease</keyword>
<gene>
    <name evidence="5" type="ORF">C9J01_27660</name>
</gene>
<proteinExistence type="predicted"/>
<keyword evidence="1" id="KW-1188">Viral release from host cell</keyword>
<evidence type="ECO:0000313" key="5">
    <source>
        <dbReference type="EMBL" id="PSW05045.1"/>
    </source>
</evidence>
<protein>
    <submittedName>
        <fullName evidence="5">HK97 family phage prohead protease</fullName>
    </submittedName>
</protein>
<dbReference type="NCBIfam" id="TIGR01543">
    <property type="entry name" value="proheadase_HK97"/>
    <property type="match status" value="1"/>
</dbReference>
<evidence type="ECO:0000313" key="6">
    <source>
        <dbReference type="Proteomes" id="UP000241346"/>
    </source>
</evidence>
<dbReference type="OrthoDB" id="64791at2"/>
<keyword evidence="3" id="KW-0378">Hydrolase</keyword>
<dbReference type="InterPro" id="IPR054613">
    <property type="entry name" value="Peptidase_S78_dom"/>
</dbReference>
<evidence type="ECO:0000259" key="4">
    <source>
        <dbReference type="Pfam" id="PF04586"/>
    </source>
</evidence>
<evidence type="ECO:0000256" key="2">
    <source>
        <dbReference type="ARBA" id="ARBA00022670"/>
    </source>
</evidence>
<dbReference type="Pfam" id="PF04586">
    <property type="entry name" value="Peptidase_S78"/>
    <property type="match status" value="1"/>
</dbReference>
<dbReference type="RefSeq" id="WP_107301285.1">
    <property type="nucleotide sequence ID" value="NZ_PYMB01000036.1"/>
</dbReference>
<comment type="caution">
    <text evidence="5">The sequence shown here is derived from an EMBL/GenBank/DDBJ whole genome shotgun (WGS) entry which is preliminary data.</text>
</comment>
<dbReference type="GO" id="GO:0006508">
    <property type="term" value="P:proteolysis"/>
    <property type="evidence" value="ECO:0007669"/>
    <property type="project" value="UniProtKB-KW"/>
</dbReference>
<name>A0A2T3MYL9_9GAMM</name>
<organism evidence="5 6">
    <name type="scientific">Photobacterium rosenbergii</name>
    <dbReference type="NCBI Taxonomy" id="294936"/>
    <lineage>
        <taxon>Bacteria</taxon>
        <taxon>Pseudomonadati</taxon>
        <taxon>Pseudomonadota</taxon>
        <taxon>Gammaproteobacteria</taxon>
        <taxon>Vibrionales</taxon>
        <taxon>Vibrionaceae</taxon>
        <taxon>Photobacterium</taxon>
    </lineage>
</organism>
<feature type="domain" description="Prohead serine protease" evidence="4">
    <location>
        <begin position="4"/>
        <end position="139"/>
    </location>
</feature>
<dbReference type="Proteomes" id="UP000241346">
    <property type="component" value="Unassembled WGS sequence"/>
</dbReference>